<keyword evidence="2" id="KW-0456">Lyase</keyword>
<proteinExistence type="predicted"/>
<evidence type="ECO:0008006" key="5">
    <source>
        <dbReference type="Google" id="ProtNLM"/>
    </source>
</evidence>
<dbReference type="AlphaFoldDB" id="A0A364VC41"/>
<reference evidence="3 4" key="1">
    <citation type="journal article" date="2018" name="Syst. Appl. Microbiol.">
        <title>Corynebacterium heidelbergense sp. nov., isolated from the preen glands of Egyptian geese (Alopochen aegyptiacus).</title>
        <authorList>
            <person name="Braun M.S."/>
            <person name="Wang E."/>
            <person name="Zimmermann S."/>
            <person name="Wink M."/>
        </authorList>
    </citation>
    <scope>NUCLEOTIDE SEQUENCE [LARGE SCALE GENOMIC DNA]</scope>
    <source>
        <strain evidence="3 4">DSM 104638</strain>
    </source>
</reference>
<dbReference type="PANTHER" id="PTHR33542">
    <property type="entry name" value="SIROHYDROCHLORIN FERROCHELATASE, CHLOROPLASTIC"/>
    <property type="match status" value="1"/>
</dbReference>
<gene>
    <name evidence="3" type="ORF">CWC39_04635</name>
</gene>
<evidence type="ECO:0000313" key="3">
    <source>
        <dbReference type="EMBL" id="RAV34194.1"/>
    </source>
</evidence>
<organism evidence="3 4">
    <name type="scientific">Corynebacterium heidelbergense</name>
    <dbReference type="NCBI Taxonomy" id="2055947"/>
    <lineage>
        <taxon>Bacteria</taxon>
        <taxon>Bacillati</taxon>
        <taxon>Actinomycetota</taxon>
        <taxon>Actinomycetes</taxon>
        <taxon>Mycobacteriales</taxon>
        <taxon>Corynebacteriaceae</taxon>
        <taxon>Corynebacterium</taxon>
    </lineage>
</organism>
<dbReference type="InterPro" id="IPR002762">
    <property type="entry name" value="CbiX-like"/>
</dbReference>
<dbReference type="RefSeq" id="WP_112769342.1">
    <property type="nucleotide sequence ID" value="NZ_CP063191.1"/>
</dbReference>
<evidence type="ECO:0000256" key="2">
    <source>
        <dbReference type="ARBA" id="ARBA00023239"/>
    </source>
</evidence>
<dbReference type="GO" id="GO:0016829">
    <property type="term" value="F:lyase activity"/>
    <property type="evidence" value="ECO:0007669"/>
    <property type="project" value="UniProtKB-KW"/>
</dbReference>
<dbReference type="OrthoDB" id="482456at2"/>
<sequence length="223" mass="23216">MSRAIIVLGHGSRHPLAEHTVARIAAAVDGEYAMLDFSAHTLTNAAMLLAARGIRQAAVVPLLFTDAYHLNHDVPEAAAEAQEASGVQLQVTAGLGTGADMERLLGQVIGDLQDARPQRFTNIALYAVGSSTPGANDSVWDLAARVGARAVFATGAPPKGVAALEGFDAVIPLFVAEGVLWDSVVREGLPAVLGEPLGERVAEIVRQRAEQPGPVAVGREHVA</sequence>
<dbReference type="Pfam" id="PF01903">
    <property type="entry name" value="CbiX"/>
    <property type="match status" value="1"/>
</dbReference>
<dbReference type="SUPFAM" id="SSF53800">
    <property type="entry name" value="Chelatase"/>
    <property type="match status" value="1"/>
</dbReference>
<accession>A0A364VC41</accession>
<keyword evidence="1" id="KW-0479">Metal-binding</keyword>
<dbReference type="Proteomes" id="UP000251047">
    <property type="component" value="Unassembled WGS sequence"/>
</dbReference>
<name>A0A364VC41_9CORY</name>
<evidence type="ECO:0000256" key="1">
    <source>
        <dbReference type="ARBA" id="ARBA00022723"/>
    </source>
</evidence>
<dbReference type="InterPro" id="IPR050963">
    <property type="entry name" value="Sirohydro_Cobaltochel/CbiX"/>
</dbReference>
<dbReference type="GO" id="GO:0046872">
    <property type="term" value="F:metal ion binding"/>
    <property type="evidence" value="ECO:0007669"/>
    <property type="project" value="UniProtKB-KW"/>
</dbReference>
<dbReference type="EMBL" id="PHQP01000025">
    <property type="protein sequence ID" value="RAV34194.1"/>
    <property type="molecule type" value="Genomic_DNA"/>
</dbReference>
<comment type="caution">
    <text evidence="3">The sequence shown here is derived from an EMBL/GenBank/DDBJ whole genome shotgun (WGS) entry which is preliminary data.</text>
</comment>
<dbReference type="CDD" id="cd03416">
    <property type="entry name" value="CbiX_SirB_N"/>
    <property type="match status" value="1"/>
</dbReference>
<dbReference type="Gene3D" id="3.40.50.1400">
    <property type="match status" value="1"/>
</dbReference>
<evidence type="ECO:0000313" key="4">
    <source>
        <dbReference type="Proteomes" id="UP000251047"/>
    </source>
</evidence>
<protein>
    <recommendedName>
        <fullName evidence="5">Sirohydrochlorin chelatase</fullName>
    </recommendedName>
</protein>
<dbReference type="PANTHER" id="PTHR33542:SF3">
    <property type="entry name" value="SIROHYDROCHLORIN FERROCHELATASE, CHLOROPLASTIC"/>
    <property type="match status" value="1"/>
</dbReference>